<organism evidence="2 3">
    <name type="scientific">Lacibacterium aquatile</name>
    <dbReference type="NCBI Taxonomy" id="1168082"/>
    <lineage>
        <taxon>Bacteria</taxon>
        <taxon>Pseudomonadati</taxon>
        <taxon>Pseudomonadota</taxon>
        <taxon>Alphaproteobacteria</taxon>
        <taxon>Rhodospirillales</taxon>
        <taxon>Rhodospirillaceae</taxon>
    </lineage>
</organism>
<accession>A0ABW5DSH3</accession>
<feature type="domain" description="PhnB-like" evidence="1">
    <location>
        <begin position="3"/>
        <end position="117"/>
    </location>
</feature>
<evidence type="ECO:0000313" key="2">
    <source>
        <dbReference type="EMBL" id="MFD2264118.1"/>
    </source>
</evidence>
<dbReference type="InterPro" id="IPR009725">
    <property type="entry name" value="3_dmu_93_MTrfase"/>
</dbReference>
<dbReference type="PANTHER" id="PTHR33990:SF2">
    <property type="entry name" value="PHNB-LIKE DOMAIN-CONTAINING PROTEIN"/>
    <property type="match status" value="1"/>
</dbReference>
<evidence type="ECO:0000259" key="1">
    <source>
        <dbReference type="Pfam" id="PF06983"/>
    </source>
</evidence>
<evidence type="ECO:0000313" key="3">
    <source>
        <dbReference type="Proteomes" id="UP001597295"/>
    </source>
</evidence>
<dbReference type="InterPro" id="IPR028973">
    <property type="entry name" value="PhnB-like"/>
</dbReference>
<dbReference type="SUPFAM" id="SSF54593">
    <property type="entry name" value="Glyoxalase/Bleomycin resistance protein/Dihydroxybiphenyl dioxygenase"/>
    <property type="match status" value="1"/>
</dbReference>
<sequence>MSKVTPCLWFKDNAEEAARFYTSILPGSGITHIQRSVMDNPGGSAGAVLMVDFNIAGQRFTALNGGMVQEHNFAVSFMIECDDQAEVDTLWNTLLEGGQPLECGWLKDRFGVHWQVVPRVMLQMLADKDTAKAARAMQAMMGMVKLDIAALQKAFEG</sequence>
<dbReference type="CDD" id="cd06588">
    <property type="entry name" value="PhnB_like"/>
    <property type="match status" value="1"/>
</dbReference>
<dbReference type="InterPro" id="IPR029068">
    <property type="entry name" value="Glyas_Bleomycin-R_OHBP_Dase"/>
</dbReference>
<dbReference type="PIRSF" id="PIRSF021700">
    <property type="entry name" value="3_dmu_93_MTrfase"/>
    <property type="match status" value="1"/>
</dbReference>
<gene>
    <name evidence="2" type="ORF">ACFSM5_14550</name>
</gene>
<keyword evidence="3" id="KW-1185">Reference proteome</keyword>
<dbReference type="Proteomes" id="UP001597295">
    <property type="component" value="Unassembled WGS sequence"/>
</dbReference>
<dbReference type="RefSeq" id="WP_379877157.1">
    <property type="nucleotide sequence ID" value="NZ_JBHUIP010000012.1"/>
</dbReference>
<proteinExistence type="predicted"/>
<dbReference type="PANTHER" id="PTHR33990">
    <property type="entry name" value="PROTEIN YJDN-RELATED"/>
    <property type="match status" value="1"/>
</dbReference>
<comment type="caution">
    <text evidence="2">The sequence shown here is derived from an EMBL/GenBank/DDBJ whole genome shotgun (WGS) entry which is preliminary data.</text>
</comment>
<protein>
    <submittedName>
        <fullName evidence="2">VOC family protein</fullName>
    </submittedName>
</protein>
<dbReference type="Pfam" id="PF06983">
    <property type="entry name" value="3-dmu-9_3-mt"/>
    <property type="match status" value="1"/>
</dbReference>
<reference evidence="3" key="1">
    <citation type="journal article" date="2019" name="Int. J. Syst. Evol. Microbiol.">
        <title>The Global Catalogue of Microorganisms (GCM) 10K type strain sequencing project: providing services to taxonomists for standard genome sequencing and annotation.</title>
        <authorList>
            <consortium name="The Broad Institute Genomics Platform"/>
            <consortium name="The Broad Institute Genome Sequencing Center for Infectious Disease"/>
            <person name="Wu L."/>
            <person name="Ma J."/>
        </authorList>
    </citation>
    <scope>NUCLEOTIDE SEQUENCE [LARGE SCALE GENOMIC DNA]</scope>
    <source>
        <strain evidence="3">CGMCC 1.19062</strain>
    </source>
</reference>
<name>A0ABW5DSH3_9PROT</name>
<dbReference type="EMBL" id="JBHUIP010000012">
    <property type="protein sequence ID" value="MFD2264118.1"/>
    <property type="molecule type" value="Genomic_DNA"/>
</dbReference>
<dbReference type="Gene3D" id="3.10.180.10">
    <property type="entry name" value="2,3-Dihydroxybiphenyl 1,2-Dioxygenase, domain 1"/>
    <property type="match status" value="1"/>
</dbReference>